<protein>
    <submittedName>
        <fullName evidence="9">BTAD domain-containing putative transcriptional regulator</fullName>
    </submittedName>
</protein>
<keyword evidence="2" id="KW-0902">Two-component regulatory system</keyword>
<dbReference type="Pfam" id="PF00931">
    <property type="entry name" value="NB-ARC"/>
    <property type="match status" value="1"/>
</dbReference>
<feature type="compositionally biased region" description="Low complexity" evidence="7">
    <location>
        <begin position="274"/>
        <end position="288"/>
    </location>
</feature>
<reference evidence="9" key="1">
    <citation type="submission" date="2024-06" db="EMBL/GenBank/DDBJ databases">
        <title>The genome sequences of Kitasatospora sp. strain HUAS MG31.</title>
        <authorList>
            <person name="Mo P."/>
        </authorList>
    </citation>
    <scope>NUCLEOTIDE SEQUENCE</scope>
    <source>
        <strain evidence="9">HUAS MG31</strain>
        <plasmid evidence="9">punmamed1</plasmid>
    </source>
</reference>
<dbReference type="EMBL" id="CP159873">
    <property type="protein sequence ID" value="XCM84417.1"/>
    <property type="molecule type" value="Genomic_DNA"/>
</dbReference>
<dbReference type="PANTHER" id="PTHR35807:SF1">
    <property type="entry name" value="TRANSCRIPTIONAL REGULATOR REDD"/>
    <property type="match status" value="1"/>
</dbReference>
<geneLocation type="plasmid" evidence="9">
    <name>punmamed1</name>
</geneLocation>
<dbReference type="GO" id="GO:0043531">
    <property type="term" value="F:ADP binding"/>
    <property type="evidence" value="ECO:0007669"/>
    <property type="project" value="InterPro"/>
</dbReference>
<dbReference type="InterPro" id="IPR016032">
    <property type="entry name" value="Sig_transdc_resp-reg_C-effctor"/>
</dbReference>
<keyword evidence="3" id="KW-0805">Transcription regulation</keyword>
<evidence type="ECO:0000256" key="3">
    <source>
        <dbReference type="ARBA" id="ARBA00023015"/>
    </source>
</evidence>
<dbReference type="InterPro" id="IPR002182">
    <property type="entry name" value="NB-ARC"/>
</dbReference>
<feature type="DNA-binding region" description="OmpR/PhoB-type" evidence="6">
    <location>
        <begin position="1"/>
        <end position="92"/>
    </location>
</feature>
<dbReference type="Gene3D" id="1.10.10.10">
    <property type="entry name" value="Winged helix-like DNA-binding domain superfamily/Winged helix DNA-binding domain"/>
    <property type="match status" value="1"/>
</dbReference>
<dbReference type="InterPro" id="IPR005158">
    <property type="entry name" value="BTAD"/>
</dbReference>
<evidence type="ECO:0000313" key="9">
    <source>
        <dbReference type="EMBL" id="XCM84417.1"/>
    </source>
</evidence>
<proteinExistence type="inferred from homology"/>
<dbReference type="GO" id="GO:0003677">
    <property type="term" value="F:DNA binding"/>
    <property type="evidence" value="ECO:0007669"/>
    <property type="project" value="UniProtKB-UniRule"/>
</dbReference>
<gene>
    <name evidence="9" type="ORF">ABWK59_36420</name>
</gene>
<dbReference type="KEGG" id="kcm:ABWK59_36420"/>
<evidence type="ECO:0000256" key="2">
    <source>
        <dbReference type="ARBA" id="ARBA00023012"/>
    </source>
</evidence>
<dbReference type="AlphaFoldDB" id="A0AAU8K704"/>
<dbReference type="Gene3D" id="3.40.50.300">
    <property type="entry name" value="P-loop containing nucleotide triphosphate hydrolases"/>
    <property type="match status" value="1"/>
</dbReference>
<dbReference type="InterPro" id="IPR001867">
    <property type="entry name" value="OmpR/PhoB-type_DNA-bd"/>
</dbReference>
<evidence type="ECO:0000256" key="6">
    <source>
        <dbReference type="PROSITE-ProRule" id="PRU01091"/>
    </source>
</evidence>
<dbReference type="SMART" id="SM01043">
    <property type="entry name" value="BTAD"/>
    <property type="match status" value="1"/>
</dbReference>
<dbReference type="InterPro" id="IPR011990">
    <property type="entry name" value="TPR-like_helical_dom_sf"/>
</dbReference>
<dbReference type="GO" id="GO:0000160">
    <property type="term" value="P:phosphorelay signal transduction system"/>
    <property type="evidence" value="ECO:0007669"/>
    <property type="project" value="UniProtKB-KW"/>
</dbReference>
<dbReference type="InterPro" id="IPR027417">
    <property type="entry name" value="P-loop_NTPase"/>
</dbReference>
<evidence type="ECO:0000256" key="1">
    <source>
        <dbReference type="ARBA" id="ARBA00005820"/>
    </source>
</evidence>
<keyword evidence="9" id="KW-0614">Plasmid</keyword>
<keyword evidence="5" id="KW-0804">Transcription</keyword>
<dbReference type="RefSeq" id="WP_354645352.1">
    <property type="nucleotide sequence ID" value="NZ_CP159873.1"/>
</dbReference>
<evidence type="ECO:0000256" key="4">
    <source>
        <dbReference type="ARBA" id="ARBA00023125"/>
    </source>
</evidence>
<dbReference type="SUPFAM" id="SSF48452">
    <property type="entry name" value="TPR-like"/>
    <property type="match status" value="1"/>
</dbReference>
<evidence type="ECO:0000256" key="5">
    <source>
        <dbReference type="ARBA" id="ARBA00023163"/>
    </source>
</evidence>
<dbReference type="PANTHER" id="PTHR35807">
    <property type="entry name" value="TRANSCRIPTIONAL REGULATOR REDD-RELATED"/>
    <property type="match status" value="1"/>
</dbReference>
<dbReference type="InterPro" id="IPR036388">
    <property type="entry name" value="WH-like_DNA-bd_sf"/>
</dbReference>
<dbReference type="Pfam" id="PF03704">
    <property type="entry name" value="BTAD"/>
    <property type="match status" value="1"/>
</dbReference>
<dbReference type="PROSITE" id="PS51755">
    <property type="entry name" value="OMPR_PHOB"/>
    <property type="match status" value="1"/>
</dbReference>
<dbReference type="Gene3D" id="1.25.40.10">
    <property type="entry name" value="Tetratricopeptide repeat domain"/>
    <property type="match status" value="1"/>
</dbReference>
<dbReference type="GO" id="GO:0006355">
    <property type="term" value="P:regulation of DNA-templated transcription"/>
    <property type="evidence" value="ECO:0007669"/>
    <property type="project" value="InterPro"/>
</dbReference>
<feature type="domain" description="OmpR/PhoB-type" evidence="8">
    <location>
        <begin position="1"/>
        <end position="92"/>
    </location>
</feature>
<feature type="region of interest" description="Disordered" evidence="7">
    <location>
        <begin position="266"/>
        <end position="293"/>
    </location>
</feature>
<dbReference type="PRINTS" id="PR00364">
    <property type="entry name" value="DISEASERSIST"/>
</dbReference>
<comment type="similarity">
    <text evidence="1">Belongs to the AfsR/DnrI/RedD regulatory family.</text>
</comment>
<dbReference type="InterPro" id="IPR051677">
    <property type="entry name" value="AfsR-DnrI-RedD_regulator"/>
</dbReference>
<dbReference type="CDD" id="cd15831">
    <property type="entry name" value="BTAD"/>
    <property type="match status" value="1"/>
</dbReference>
<dbReference type="Pfam" id="PF00486">
    <property type="entry name" value="Trans_reg_C"/>
    <property type="match status" value="1"/>
</dbReference>
<evidence type="ECO:0000259" key="8">
    <source>
        <dbReference type="PROSITE" id="PS51755"/>
    </source>
</evidence>
<evidence type="ECO:0000256" key="7">
    <source>
        <dbReference type="SAM" id="MobiDB-lite"/>
    </source>
</evidence>
<dbReference type="SUPFAM" id="SSF52540">
    <property type="entry name" value="P-loop containing nucleoside triphosphate hydrolases"/>
    <property type="match status" value="1"/>
</dbReference>
<keyword evidence="4 6" id="KW-0238">DNA-binding</keyword>
<dbReference type="SMART" id="SM00862">
    <property type="entry name" value="Trans_reg_C"/>
    <property type="match status" value="1"/>
</dbReference>
<sequence>MRFGVLGSLEVFDGDHPVVVERPRRRAALAFLLLHANRPVTTEQLVDALWEADPPHSARGQVHTAVSELRKVLGPGEGGPLTSRNGNYRLSVADCALDLATFRTRVGEARRLAGSGDARGAARSVRRGLDLWRGAALVDITAPFAAPVRAQLEEQRFAAHELLADIELGAGRHRELVPGLTALLTDHPVREGIAERLMVALYRSGRQTDALAVARSLRALLVEEFGLDPGRSLVELEQAVLRGDPALAAPGGPVVRVSGCSPVAAGAHRDRGTRAVGPRPAPAGPAGRSWSDRWGQVPRPAQLPPPTGGFVGQEEELSGLDAVADGPSGDPGVVLVTGPAGVGKTALAVRWAHRRSPTFPDGQLFVDLRGCSDSEAEQPEHVLERFLIALGVPAPQIPSSLGAREGLYRSCLAGRRVLVVLDNARDYRQIRPLLPGAPGCLTVVTSRGMLGTLVVELGATAIRVDSLCPERAVEVIGRVVGPEVVAAEPGAALELARLCGGLPLALRIAAARALEDRMPLGDLVVELAAEDGRLDGLEFPGDESSAVGRALDHTDLDALQALKGLGSYHGRLTVSAGSRFTALRRNEVRSYLRSTGV</sequence>
<organism evidence="9">
    <name type="scientific">Kitasatospora camelliae</name>
    <dbReference type="NCBI Taxonomy" id="3156397"/>
    <lineage>
        <taxon>Bacteria</taxon>
        <taxon>Bacillati</taxon>
        <taxon>Actinomycetota</taxon>
        <taxon>Actinomycetes</taxon>
        <taxon>Kitasatosporales</taxon>
        <taxon>Streptomycetaceae</taxon>
        <taxon>Kitasatospora</taxon>
    </lineage>
</organism>
<name>A0AAU8K704_9ACTN</name>
<dbReference type="SUPFAM" id="SSF46894">
    <property type="entry name" value="C-terminal effector domain of the bipartite response regulators"/>
    <property type="match status" value="1"/>
</dbReference>
<accession>A0AAU8K704</accession>